<dbReference type="EMBL" id="CM017642">
    <property type="protein sequence ID" value="TYJ24858.1"/>
    <property type="molecule type" value="Genomic_DNA"/>
</dbReference>
<evidence type="ECO:0000313" key="2">
    <source>
        <dbReference type="EMBL" id="TYJ24858.1"/>
    </source>
</evidence>
<feature type="region of interest" description="Disordered" evidence="1">
    <location>
        <begin position="1"/>
        <end position="32"/>
    </location>
</feature>
<reference evidence="2 3" key="1">
    <citation type="submission" date="2019-07" db="EMBL/GenBank/DDBJ databases">
        <title>WGS assembly of Gossypium mustelinum.</title>
        <authorList>
            <person name="Chen Z.J."/>
            <person name="Sreedasyam A."/>
            <person name="Ando A."/>
            <person name="Song Q."/>
            <person name="De L."/>
            <person name="Hulse-Kemp A."/>
            <person name="Ding M."/>
            <person name="Ye W."/>
            <person name="Kirkbride R."/>
            <person name="Jenkins J."/>
            <person name="Plott C."/>
            <person name="Lovell J."/>
            <person name="Lin Y.-M."/>
            <person name="Vaughn R."/>
            <person name="Liu B."/>
            <person name="Li W."/>
            <person name="Simpson S."/>
            <person name="Scheffler B."/>
            <person name="Saski C."/>
            <person name="Grover C."/>
            <person name="Hu G."/>
            <person name="Conover J."/>
            <person name="Carlson J."/>
            <person name="Shu S."/>
            <person name="Boston L."/>
            <person name="Williams M."/>
            <person name="Peterson D."/>
            <person name="Mcgee K."/>
            <person name="Jones D."/>
            <person name="Wendel J."/>
            <person name="Stelly D."/>
            <person name="Grimwood J."/>
            <person name="Schmutz J."/>
        </authorList>
    </citation>
    <scope>NUCLEOTIDE SEQUENCE [LARGE SCALE GENOMIC DNA]</scope>
    <source>
        <strain evidence="2">1408120.09</strain>
    </source>
</reference>
<dbReference type="Proteomes" id="UP000323597">
    <property type="component" value="Chromosome A07"/>
</dbReference>
<keyword evidence="3" id="KW-1185">Reference proteome</keyword>
<evidence type="ECO:0000313" key="3">
    <source>
        <dbReference type="Proteomes" id="UP000323597"/>
    </source>
</evidence>
<gene>
    <name evidence="2" type="ORF">E1A91_A07G007600v1</name>
</gene>
<dbReference type="AlphaFoldDB" id="A0A5D2YEI4"/>
<organism evidence="2 3">
    <name type="scientific">Gossypium mustelinum</name>
    <name type="common">Cotton</name>
    <name type="synonym">Gossypium caicoense</name>
    <dbReference type="NCBI Taxonomy" id="34275"/>
    <lineage>
        <taxon>Eukaryota</taxon>
        <taxon>Viridiplantae</taxon>
        <taxon>Streptophyta</taxon>
        <taxon>Embryophyta</taxon>
        <taxon>Tracheophyta</taxon>
        <taxon>Spermatophyta</taxon>
        <taxon>Magnoliopsida</taxon>
        <taxon>eudicotyledons</taxon>
        <taxon>Gunneridae</taxon>
        <taxon>Pentapetalae</taxon>
        <taxon>rosids</taxon>
        <taxon>malvids</taxon>
        <taxon>Malvales</taxon>
        <taxon>Malvaceae</taxon>
        <taxon>Malvoideae</taxon>
        <taxon>Gossypium</taxon>
    </lineage>
</organism>
<feature type="compositionally biased region" description="Basic and acidic residues" evidence="1">
    <location>
        <begin position="9"/>
        <end position="19"/>
    </location>
</feature>
<name>A0A5D2YEI4_GOSMU</name>
<sequence length="59" mass="6280">MPNAPPLRHGSDQIHRDPSTKSTPKKGTEALDGVYGSGTVVSMWRCRRGLLRGCCGAIG</sequence>
<protein>
    <submittedName>
        <fullName evidence="2">Uncharacterized protein</fullName>
    </submittedName>
</protein>
<proteinExistence type="predicted"/>
<evidence type="ECO:0000256" key="1">
    <source>
        <dbReference type="SAM" id="MobiDB-lite"/>
    </source>
</evidence>
<accession>A0A5D2YEI4</accession>